<dbReference type="OrthoDB" id="2553896at2"/>
<keyword evidence="3" id="KW-1185">Reference proteome</keyword>
<dbReference type="AlphaFoldDB" id="A0A518V1Q9"/>
<keyword evidence="2" id="KW-0614">Plasmid</keyword>
<name>A0A518V1Q9_BRELA</name>
<evidence type="ECO:0000256" key="1">
    <source>
        <dbReference type="SAM" id="MobiDB-lite"/>
    </source>
</evidence>
<dbReference type="EMBL" id="CP033461">
    <property type="protein sequence ID" value="QDX90915.1"/>
    <property type="molecule type" value="Genomic_DNA"/>
</dbReference>
<gene>
    <name evidence="2" type="ORF">EEL30_00055</name>
</gene>
<reference evidence="2 3" key="1">
    <citation type="submission" date="2018-11" db="EMBL/GenBank/DDBJ databases">
        <title>Phylogenetic determinants of toxin gene distribution in genomes of Brevibacillus laterosporus.</title>
        <authorList>
            <person name="Glare T.R."/>
            <person name="Durrant A."/>
            <person name="Berry C."/>
            <person name="Palma L."/>
            <person name="Ormskirk M."/>
            <person name="Cox M.O."/>
        </authorList>
    </citation>
    <scope>NUCLEOTIDE SEQUENCE [LARGE SCALE GENOMIC DNA]</scope>
    <source>
        <strain evidence="2 3">1821L</strain>
        <plasmid evidence="2 3">p1821L01</plasmid>
    </source>
</reference>
<evidence type="ECO:0000313" key="3">
    <source>
        <dbReference type="Proteomes" id="UP000319432"/>
    </source>
</evidence>
<organism evidence="2 3">
    <name type="scientific">Brevibacillus laterosporus</name>
    <name type="common">Bacillus laterosporus</name>
    <dbReference type="NCBI Taxonomy" id="1465"/>
    <lineage>
        <taxon>Bacteria</taxon>
        <taxon>Bacillati</taxon>
        <taxon>Bacillota</taxon>
        <taxon>Bacilli</taxon>
        <taxon>Bacillales</taxon>
        <taxon>Paenibacillaceae</taxon>
        <taxon>Brevibacillus</taxon>
    </lineage>
</organism>
<dbReference type="Proteomes" id="UP000319432">
    <property type="component" value="Plasmid p1821L01"/>
</dbReference>
<protein>
    <submittedName>
        <fullName evidence="2">Uncharacterized protein</fullName>
    </submittedName>
</protein>
<evidence type="ECO:0000313" key="2">
    <source>
        <dbReference type="EMBL" id="QDX90915.1"/>
    </source>
</evidence>
<geneLocation type="plasmid" evidence="2 3">
    <name>p1821L01</name>
</geneLocation>
<proteinExistence type="predicted"/>
<sequence length="358" mass="39855">MSTDIINSTRAAELLEKVLISGDLSALTAEERILYYTKVCESIGLNPLTKPFDYIKLDGKLVLYAKRDATDQLRNIHDISILISSRECIGDLYVVQARATSQKKGRTDESIGVVNIANLKGNHLANAFMKAETKAKRRVTLSIAGLGFLDETELETISDVTYPTVNDSPPKPSLNNPTMDSSNQTNQSTLHQESSQSPIKTDPYWIEGVVLNLEGCSELIAGKTCYNITLSTGHKIYIPEGHPVIEHYQLLAGQYFEFLVNLWEEKECISGGMEAMKRKQSEPRIQKGFIVDQIDFSRRSDNQEPFAKLRVRKIEGGDPFYVVATAELIGAVEKIVVNEPVALDFSEENGFIFLKSVS</sequence>
<feature type="region of interest" description="Disordered" evidence="1">
    <location>
        <begin position="160"/>
        <end position="199"/>
    </location>
</feature>
<accession>A0A518V1Q9</accession>